<dbReference type="Proteomes" id="UP000004382">
    <property type="component" value="Unassembled WGS sequence"/>
</dbReference>
<gene>
    <name evidence="2" type="ORF">MetexDRAFT_4147</name>
</gene>
<name>H1KND4_METEX</name>
<sequence>MTDPMPAFPEWRPLLPADLPRVRAISEIVHPDLPERLDVLSEKRALFPEGCLGFSGSEILGYGLAHPWVLGRIPALDGFLGGLPHSPDCLYVHDVALLPAARGQGGASRYIAAMAAMARSRGLRRLACVAVYGAERLWSALGFEEVADEASEPKLRSYGEGALYMVRRL</sequence>
<protein>
    <submittedName>
        <fullName evidence="2">GCN5-related N-acetyltransferase</fullName>
    </submittedName>
</protein>
<proteinExistence type="predicted"/>
<keyword evidence="2" id="KW-0808">Transferase</keyword>
<evidence type="ECO:0000313" key="2">
    <source>
        <dbReference type="EMBL" id="EHP90976.1"/>
    </source>
</evidence>
<evidence type="ECO:0000259" key="1">
    <source>
        <dbReference type="PROSITE" id="PS51186"/>
    </source>
</evidence>
<dbReference type="GO" id="GO:0016747">
    <property type="term" value="F:acyltransferase activity, transferring groups other than amino-acyl groups"/>
    <property type="evidence" value="ECO:0007669"/>
    <property type="project" value="InterPro"/>
</dbReference>
<dbReference type="AlphaFoldDB" id="H1KND4"/>
<organism evidence="2 3">
    <name type="scientific">Methylorubrum extorquens DSM 13060</name>
    <dbReference type="NCBI Taxonomy" id="882800"/>
    <lineage>
        <taxon>Bacteria</taxon>
        <taxon>Pseudomonadati</taxon>
        <taxon>Pseudomonadota</taxon>
        <taxon>Alphaproteobacteria</taxon>
        <taxon>Hyphomicrobiales</taxon>
        <taxon>Methylobacteriaceae</taxon>
        <taxon>Methylorubrum</taxon>
    </lineage>
</organism>
<dbReference type="EMBL" id="AGJK01000140">
    <property type="protein sequence ID" value="EHP90976.1"/>
    <property type="molecule type" value="Genomic_DNA"/>
</dbReference>
<dbReference type="Gene3D" id="3.40.630.30">
    <property type="match status" value="1"/>
</dbReference>
<accession>H1KND4</accession>
<dbReference type="PROSITE" id="PS51186">
    <property type="entry name" value="GNAT"/>
    <property type="match status" value="1"/>
</dbReference>
<comment type="caution">
    <text evidence="2">The sequence shown here is derived from an EMBL/GenBank/DDBJ whole genome shotgun (WGS) entry which is preliminary data.</text>
</comment>
<dbReference type="SUPFAM" id="SSF55729">
    <property type="entry name" value="Acyl-CoA N-acyltransferases (Nat)"/>
    <property type="match status" value="1"/>
</dbReference>
<dbReference type="Pfam" id="PF00583">
    <property type="entry name" value="Acetyltransf_1"/>
    <property type="match status" value="1"/>
</dbReference>
<evidence type="ECO:0000313" key="3">
    <source>
        <dbReference type="Proteomes" id="UP000004382"/>
    </source>
</evidence>
<dbReference type="RefSeq" id="WP_004447173.1">
    <property type="nucleotide sequence ID" value="NZ_AGJK01000140.1"/>
</dbReference>
<dbReference type="PATRIC" id="fig|882800.3.peg.4082"/>
<dbReference type="InterPro" id="IPR000182">
    <property type="entry name" value="GNAT_dom"/>
</dbReference>
<reference evidence="2 3" key="1">
    <citation type="submission" date="2011-09" db="EMBL/GenBank/DDBJ databases">
        <title>The draft genome of Methylobacterium extorquens DSM 13060.</title>
        <authorList>
            <consortium name="US DOE Joint Genome Institute (JGI-PGF)"/>
            <person name="Lucas S."/>
            <person name="Han J."/>
            <person name="Lapidus A."/>
            <person name="Cheng J.-F."/>
            <person name="Goodwin L."/>
            <person name="Pitluck S."/>
            <person name="Peters L."/>
            <person name="Land M.L."/>
            <person name="Hauser L."/>
            <person name="Koskimaki J."/>
            <person name="Halonen O."/>
            <person name="Pirttila A."/>
            <person name="Frank C."/>
            <person name="Woyke T.J."/>
        </authorList>
    </citation>
    <scope>NUCLEOTIDE SEQUENCE [LARGE SCALE GENOMIC DNA]</scope>
    <source>
        <strain evidence="2 3">DSM 13060</strain>
    </source>
</reference>
<dbReference type="InterPro" id="IPR016181">
    <property type="entry name" value="Acyl_CoA_acyltransferase"/>
</dbReference>
<feature type="domain" description="N-acetyltransferase" evidence="1">
    <location>
        <begin position="9"/>
        <end position="169"/>
    </location>
</feature>